<dbReference type="STRING" id="650164.K5WNP1"/>
<dbReference type="KEGG" id="pco:PHACADRAFT_179974"/>
<dbReference type="GO" id="GO:0005975">
    <property type="term" value="P:carbohydrate metabolic process"/>
    <property type="evidence" value="ECO:0007669"/>
    <property type="project" value="InterPro"/>
</dbReference>
<dbReference type="HOGENOM" id="CLU_452056_0_0_1"/>
<dbReference type="GeneID" id="18909934"/>
<organism evidence="3 4">
    <name type="scientific">Phanerochaete carnosa (strain HHB-10118-sp)</name>
    <name type="common">White-rot fungus</name>
    <name type="synonym">Peniophora carnosa</name>
    <dbReference type="NCBI Taxonomy" id="650164"/>
    <lineage>
        <taxon>Eukaryota</taxon>
        <taxon>Fungi</taxon>
        <taxon>Dikarya</taxon>
        <taxon>Basidiomycota</taxon>
        <taxon>Agaricomycotina</taxon>
        <taxon>Agaricomycetes</taxon>
        <taxon>Polyporales</taxon>
        <taxon>Phanerochaetaceae</taxon>
        <taxon>Phanerochaete</taxon>
    </lineage>
</organism>
<protein>
    <recommendedName>
        <fullName evidence="5">Glycoside hydrolase family 76 protein</fullName>
    </recommendedName>
</protein>
<sequence>MALYLVCDTLASRHYRPKLISLVCCRNRISGHGLASRFDSTDGPSEQDSSISRHSAQQHQYDIQSECHGVRPEDLIAGLLDRHAYRKGYNPVAAQYALAAAVAYNSLPLMSYAVATWGQLSEYMVTLEDAASGSHPMRVTSIASTCNGLTTAGGVFYLTNQTVTTVNVETLGLSSYLATATGNQTYAAAAELSAEFIWNHLYNGTIILDGIDLHSCNVSSGVLSYNSGHTIEGLADISSRDQTWVPRPLSMVLRVKSDLCTEDHPSDEVDLAEVVKWTSTRPMKTFIIRGLSTAWNRSDPSSDMAKLIEAYVTVQYNVLLDLATYPGMNEYSSAWSGPPTSSLLPWGQLCALEAMRSEYAFALRSPDLAASATNTAQGTAATNTSPGLPSVPASRTSRSHAIIVATVGGVVLLLVVIAAFLFCHKRHKRRAEKVGEDGVAKLTPVPFEVSVMEHRDPKHGLSLVYSPRIVSLGAGQPQYEQAEFGVVPVTHEQVSATAQAAERLPDASSGHAVSSEDLNQTDINTVVSLLSHLLARVPQERYQPPPGYDE</sequence>
<dbReference type="Pfam" id="PF03663">
    <property type="entry name" value="Glyco_hydro_76"/>
    <property type="match status" value="1"/>
</dbReference>
<dbReference type="InterPro" id="IPR005198">
    <property type="entry name" value="Glyco_hydro_76"/>
</dbReference>
<dbReference type="RefSeq" id="XP_007390240.1">
    <property type="nucleotide sequence ID" value="XM_007390178.1"/>
</dbReference>
<proteinExistence type="predicted"/>
<evidence type="ECO:0000256" key="1">
    <source>
        <dbReference type="SAM" id="MobiDB-lite"/>
    </source>
</evidence>
<evidence type="ECO:0000313" key="3">
    <source>
        <dbReference type="EMBL" id="EKM60794.1"/>
    </source>
</evidence>
<dbReference type="Proteomes" id="UP000008370">
    <property type="component" value="Unassembled WGS sequence"/>
</dbReference>
<dbReference type="SUPFAM" id="SSF48208">
    <property type="entry name" value="Six-hairpin glycosidases"/>
    <property type="match status" value="1"/>
</dbReference>
<dbReference type="Gene3D" id="1.20.5.100">
    <property type="entry name" value="Cytochrome c1, transmembrane anchor, C-terminal"/>
    <property type="match status" value="1"/>
</dbReference>
<dbReference type="EMBL" id="JH930468">
    <property type="protein sequence ID" value="EKM60794.1"/>
    <property type="molecule type" value="Genomic_DNA"/>
</dbReference>
<keyword evidence="2" id="KW-0812">Transmembrane</keyword>
<evidence type="ECO:0008006" key="5">
    <source>
        <dbReference type="Google" id="ProtNLM"/>
    </source>
</evidence>
<keyword evidence="4" id="KW-1185">Reference proteome</keyword>
<reference evidence="3 4" key="1">
    <citation type="journal article" date="2012" name="BMC Genomics">
        <title>Comparative genomics of the white-rot fungi, Phanerochaete carnosa and P. chrysosporium, to elucidate the genetic basis of the distinct wood types they colonize.</title>
        <authorList>
            <person name="Suzuki H."/>
            <person name="MacDonald J."/>
            <person name="Syed K."/>
            <person name="Salamov A."/>
            <person name="Hori C."/>
            <person name="Aerts A."/>
            <person name="Henrissat B."/>
            <person name="Wiebenga A."/>
            <person name="vanKuyk P.A."/>
            <person name="Barry K."/>
            <person name="Lindquist E."/>
            <person name="LaButti K."/>
            <person name="Lapidus A."/>
            <person name="Lucas S."/>
            <person name="Coutinho P."/>
            <person name="Gong Y."/>
            <person name="Samejima M."/>
            <person name="Mahadevan R."/>
            <person name="Abou-Zaid M."/>
            <person name="de Vries R.P."/>
            <person name="Igarashi K."/>
            <person name="Yadav J.S."/>
            <person name="Grigoriev I.V."/>
            <person name="Master E.R."/>
        </authorList>
    </citation>
    <scope>NUCLEOTIDE SEQUENCE [LARGE SCALE GENOMIC DNA]</scope>
    <source>
        <strain evidence="3 4">HHB-10118-sp</strain>
    </source>
</reference>
<dbReference type="InParanoid" id="K5WNP1"/>
<keyword evidence="2" id="KW-0472">Membrane</keyword>
<gene>
    <name evidence="3" type="ORF">PHACADRAFT_179974</name>
</gene>
<name>K5WNP1_PHACS</name>
<evidence type="ECO:0000256" key="2">
    <source>
        <dbReference type="SAM" id="Phobius"/>
    </source>
</evidence>
<dbReference type="AlphaFoldDB" id="K5WNP1"/>
<dbReference type="InterPro" id="IPR008928">
    <property type="entry name" value="6-hairpin_glycosidase_sf"/>
</dbReference>
<feature type="transmembrane region" description="Helical" evidence="2">
    <location>
        <begin position="401"/>
        <end position="423"/>
    </location>
</feature>
<dbReference type="Gene3D" id="1.50.10.20">
    <property type="match status" value="1"/>
</dbReference>
<keyword evidence="2" id="KW-1133">Transmembrane helix</keyword>
<feature type="region of interest" description="Disordered" evidence="1">
    <location>
        <begin position="36"/>
        <end position="55"/>
    </location>
</feature>
<accession>K5WNP1</accession>
<feature type="compositionally biased region" description="Polar residues" evidence="1">
    <location>
        <begin position="42"/>
        <end position="55"/>
    </location>
</feature>
<evidence type="ECO:0000313" key="4">
    <source>
        <dbReference type="Proteomes" id="UP000008370"/>
    </source>
</evidence>
<dbReference type="OrthoDB" id="3223195at2759"/>